<protein>
    <submittedName>
        <fullName evidence="1">Uncharacterized protein</fullName>
    </submittedName>
</protein>
<evidence type="ECO:0000313" key="1">
    <source>
        <dbReference type="EMBL" id="MET3605791.1"/>
    </source>
</evidence>
<dbReference type="EMBL" id="JBEPLS010000023">
    <property type="protein sequence ID" value="MET3605791.1"/>
    <property type="molecule type" value="Genomic_DNA"/>
</dbReference>
<sequence>MLIALQQHIKALAFDLDGAAHFLGASLDHAAALLGGWVSRFRLRDLLSSHDRWHG</sequence>
<dbReference type="RefSeq" id="WP_180692997.1">
    <property type="nucleotide sequence ID" value="NZ_CP035709.1"/>
</dbReference>
<name>A0ABV2ISM8_9BURK</name>
<proteinExistence type="predicted"/>
<dbReference type="Proteomes" id="UP001549111">
    <property type="component" value="Unassembled WGS sequence"/>
</dbReference>
<reference evidence="1 2" key="1">
    <citation type="submission" date="2024-06" db="EMBL/GenBank/DDBJ databases">
        <title>Genomic Encyclopedia of Type Strains, Phase IV (KMG-IV): sequencing the most valuable type-strain genomes for metagenomic binning, comparative biology and taxonomic classification.</title>
        <authorList>
            <person name="Goeker M."/>
        </authorList>
    </citation>
    <scope>NUCLEOTIDE SEQUENCE [LARGE SCALE GENOMIC DNA]</scope>
    <source>
        <strain evidence="1 2">D-501</strain>
    </source>
</reference>
<keyword evidence="2" id="KW-1185">Reference proteome</keyword>
<evidence type="ECO:0000313" key="2">
    <source>
        <dbReference type="Proteomes" id="UP001549111"/>
    </source>
</evidence>
<organism evidence="1 2">
    <name type="scientific">Sphaerotilus sulfidivorans</name>
    <dbReference type="NCBI Taxonomy" id="639200"/>
    <lineage>
        <taxon>Bacteria</taxon>
        <taxon>Pseudomonadati</taxon>
        <taxon>Pseudomonadota</taxon>
        <taxon>Betaproteobacteria</taxon>
        <taxon>Burkholderiales</taxon>
        <taxon>Sphaerotilaceae</taxon>
        <taxon>Sphaerotilus</taxon>
    </lineage>
</organism>
<accession>A0ABV2ISM8</accession>
<comment type="caution">
    <text evidence="1">The sequence shown here is derived from an EMBL/GenBank/DDBJ whole genome shotgun (WGS) entry which is preliminary data.</text>
</comment>
<gene>
    <name evidence="1" type="ORF">ABIC99_003625</name>
</gene>